<evidence type="ECO:0000259" key="1">
    <source>
        <dbReference type="Pfam" id="PF05699"/>
    </source>
</evidence>
<organism evidence="2 3">
    <name type="scientific">Pythium insidiosum</name>
    <name type="common">Pythiosis disease agent</name>
    <dbReference type="NCBI Taxonomy" id="114742"/>
    <lineage>
        <taxon>Eukaryota</taxon>
        <taxon>Sar</taxon>
        <taxon>Stramenopiles</taxon>
        <taxon>Oomycota</taxon>
        <taxon>Peronosporomycetes</taxon>
        <taxon>Pythiales</taxon>
        <taxon>Pythiaceae</taxon>
        <taxon>Pythium</taxon>
    </lineage>
</organism>
<dbReference type="AlphaFoldDB" id="A0AAD5LPL4"/>
<dbReference type="InterPro" id="IPR008906">
    <property type="entry name" value="HATC_C_dom"/>
</dbReference>
<protein>
    <recommendedName>
        <fullName evidence="1">HAT C-terminal dimerisation domain-containing protein</fullName>
    </recommendedName>
</protein>
<sequence>MADVVVSFRDIYYAFAHNMEYGHSLIPCVESRWSQCEQPPFLLAFFPHPTFREHAKIVAKAKPVVAMVVEDAVVYYFRRFFRDQPKDGIRSEFTMWFKGSGFDVDMTEFSVALVAEYGSRLAGTRPKLSQLAIRVLSVTVNTATCERLFSSLGLILSAARNKTEAEKARKLYLVGKRFREEHDPNPSQKKRMKRIIDPIDDVSEAIDTVPADSDDGKNDQERPGVESCVRNSFRFMQTALAEIFVDEEIENDYER</sequence>
<dbReference type="Pfam" id="PF05699">
    <property type="entry name" value="Dimer_Tnp_hAT"/>
    <property type="match status" value="1"/>
</dbReference>
<reference evidence="2" key="1">
    <citation type="submission" date="2021-12" db="EMBL/GenBank/DDBJ databases">
        <title>Prjna785345.</title>
        <authorList>
            <person name="Rujirawat T."/>
            <person name="Krajaejun T."/>
        </authorList>
    </citation>
    <scope>NUCLEOTIDE SEQUENCE</scope>
    <source>
        <strain evidence="2">Pi057C3</strain>
    </source>
</reference>
<dbReference type="EMBL" id="JAKCXM010000009">
    <property type="protein sequence ID" value="KAJ0408748.1"/>
    <property type="molecule type" value="Genomic_DNA"/>
</dbReference>
<name>A0AAD5LPL4_PYTIN</name>
<comment type="caution">
    <text evidence="2">The sequence shown here is derived from an EMBL/GenBank/DDBJ whole genome shotgun (WGS) entry which is preliminary data.</text>
</comment>
<evidence type="ECO:0000313" key="2">
    <source>
        <dbReference type="EMBL" id="KAJ0408748.1"/>
    </source>
</evidence>
<dbReference type="SUPFAM" id="SSF53098">
    <property type="entry name" value="Ribonuclease H-like"/>
    <property type="match status" value="1"/>
</dbReference>
<dbReference type="Proteomes" id="UP001209570">
    <property type="component" value="Unassembled WGS sequence"/>
</dbReference>
<feature type="domain" description="HAT C-terminal dimerisation" evidence="1">
    <location>
        <begin position="117"/>
        <end position="171"/>
    </location>
</feature>
<gene>
    <name evidence="2" type="ORF">P43SY_001972</name>
</gene>
<dbReference type="InterPro" id="IPR012337">
    <property type="entry name" value="RNaseH-like_sf"/>
</dbReference>
<accession>A0AAD5LPL4</accession>
<proteinExistence type="predicted"/>
<keyword evidence="3" id="KW-1185">Reference proteome</keyword>
<dbReference type="GO" id="GO:0046983">
    <property type="term" value="F:protein dimerization activity"/>
    <property type="evidence" value="ECO:0007669"/>
    <property type="project" value="InterPro"/>
</dbReference>
<evidence type="ECO:0000313" key="3">
    <source>
        <dbReference type="Proteomes" id="UP001209570"/>
    </source>
</evidence>